<dbReference type="InterPro" id="IPR050121">
    <property type="entry name" value="Cytochrome_P450_monoxygenase"/>
</dbReference>
<evidence type="ECO:0000256" key="11">
    <source>
        <dbReference type="ARBA" id="ARBA00023033"/>
    </source>
</evidence>
<keyword evidence="5 13" id="KW-0349">Heme</keyword>
<dbReference type="PANTHER" id="PTHR24305:SF166">
    <property type="entry name" value="CYTOCHROME P450 12A4, MITOCHONDRIAL-RELATED"/>
    <property type="match status" value="1"/>
</dbReference>
<dbReference type="GO" id="GO:0005506">
    <property type="term" value="F:iron ion binding"/>
    <property type="evidence" value="ECO:0007669"/>
    <property type="project" value="InterPro"/>
</dbReference>
<keyword evidence="8" id="KW-1133">Transmembrane helix</keyword>
<dbReference type="Proteomes" id="UP001295794">
    <property type="component" value="Unassembled WGS sequence"/>
</dbReference>
<comment type="cofactor">
    <cofactor evidence="1 13">
        <name>heme</name>
        <dbReference type="ChEBI" id="CHEBI:30413"/>
    </cofactor>
</comment>
<dbReference type="GO" id="GO:0020037">
    <property type="term" value="F:heme binding"/>
    <property type="evidence" value="ECO:0007669"/>
    <property type="project" value="InterPro"/>
</dbReference>
<feature type="non-terminal residue" evidence="15">
    <location>
        <position position="156"/>
    </location>
</feature>
<feature type="binding site" description="axial binding residue" evidence="13">
    <location>
        <position position="100"/>
    </location>
    <ligand>
        <name>heme</name>
        <dbReference type="ChEBI" id="CHEBI:30413"/>
    </ligand>
    <ligandPart>
        <name>Fe</name>
        <dbReference type="ChEBI" id="CHEBI:18248"/>
    </ligandPart>
</feature>
<evidence type="ECO:0008006" key="17">
    <source>
        <dbReference type="Google" id="ProtNLM"/>
    </source>
</evidence>
<evidence type="ECO:0000256" key="14">
    <source>
        <dbReference type="RuleBase" id="RU000461"/>
    </source>
</evidence>
<evidence type="ECO:0000256" key="13">
    <source>
        <dbReference type="PIRSR" id="PIRSR602403-1"/>
    </source>
</evidence>
<comment type="caution">
    <text evidence="15">The sequence shown here is derived from an EMBL/GenBank/DDBJ whole genome shotgun (WGS) entry which is preliminary data.</text>
</comment>
<comment type="similarity">
    <text evidence="4 14">Belongs to the cytochrome P450 family.</text>
</comment>
<keyword evidence="11 14" id="KW-0503">Monooxygenase</keyword>
<dbReference type="InterPro" id="IPR017972">
    <property type="entry name" value="Cyt_P450_CS"/>
</dbReference>
<name>A0AAD2GYS5_9AGAR</name>
<dbReference type="Gene3D" id="1.10.630.10">
    <property type="entry name" value="Cytochrome P450"/>
    <property type="match status" value="1"/>
</dbReference>
<evidence type="ECO:0000256" key="7">
    <source>
        <dbReference type="ARBA" id="ARBA00022723"/>
    </source>
</evidence>
<gene>
    <name evidence="15" type="ORF">MYCIT1_LOCUS5012</name>
</gene>
<sequence>DQHSLLDFIVLEALRLHPPILENHHQASETIAVPLSESLPETSSSVLVIPKGTILFIPVNVMQTDPEIWGEDAHLFRPYRFQDRAMERQLFVFSEGPRACIGKRFALTEIKVLTATLIRQFSFRCAHEIEPFQSFVIRPRVKGQGPSSLPLLVRRL</sequence>
<evidence type="ECO:0000256" key="8">
    <source>
        <dbReference type="ARBA" id="ARBA00022989"/>
    </source>
</evidence>
<dbReference type="PANTHER" id="PTHR24305">
    <property type="entry name" value="CYTOCHROME P450"/>
    <property type="match status" value="1"/>
</dbReference>
<dbReference type="PRINTS" id="PR00465">
    <property type="entry name" value="EP450IV"/>
</dbReference>
<dbReference type="EMBL" id="CAVNYO010000065">
    <property type="protein sequence ID" value="CAK5264662.1"/>
    <property type="molecule type" value="Genomic_DNA"/>
</dbReference>
<keyword evidence="16" id="KW-1185">Reference proteome</keyword>
<proteinExistence type="inferred from homology"/>
<keyword evidence="9 14" id="KW-0560">Oxidoreductase</keyword>
<evidence type="ECO:0000256" key="2">
    <source>
        <dbReference type="ARBA" id="ARBA00004370"/>
    </source>
</evidence>
<evidence type="ECO:0000256" key="3">
    <source>
        <dbReference type="ARBA" id="ARBA00004721"/>
    </source>
</evidence>
<evidence type="ECO:0000256" key="4">
    <source>
        <dbReference type="ARBA" id="ARBA00010617"/>
    </source>
</evidence>
<evidence type="ECO:0000256" key="6">
    <source>
        <dbReference type="ARBA" id="ARBA00022692"/>
    </source>
</evidence>
<organism evidence="15 16">
    <name type="scientific">Mycena citricolor</name>
    <dbReference type="NCBI Taxonomy" id="2018698"/>
    <lineage>
        <taxon>Eukaryota</taxon>
        <taxon>Fungi</taxon>
        <taxon>Dikarya</taxon>
        <taxon>Basidiomycota</taxon>
        <taxon>Agaricomycotina</taxon>
        <taxon>Agaricomycetes</taxon>
        <taxon>Agaricomycetidae</taxon>
        <taxon>Agaricales</taxon>
        <taxon>Marasmiineae</taxon>
        <taxon>Mycenaceae</taxon>
        <taxon>Mycena</taxon>
    </lineage>
</organism>
<dbReference type="InterPro" id="IPR036396">
    <property type="entry name" value="Cyt_P450_sf"/>
</dbReference>
<evidence type="ECO:0000313" key="16">
    <source>
        <dbReference type="Proteomes" id="UP001295794"/>
    </source>
</evidence>
<evidence type="ECO:0000256" key="1">
    <source>
        <dbReference type="ARBA" id="ARBA00001971"/>
    </source>
</evidence>
<comment type="subcellular location">
    <subcellularLocation>
        <location evidence="2">Membrane</location>
    </subcellularLocation>
</comment>
<dbReference type="PRINTS" id="PR00385">
    <property type="entry name" value="P450"/>
</dbReference>
<dbReference type="GO" id="GO:0016020">
    <property type="term" value="C:membrane"/>
    <property type="evidence" value="ECO:0007669"/>
    <property type="project" value="UniProtKB-SubCell"/>
</dbReference>
<dbReference type="AlphaFoldDB" id="A0AAD2GYS5"/>
<accession>A0AAD2GYS5</accession>
<dbReference type="InterPro" id="IPR001128">
    <property type="entry name" value="Cyt_P450"/>
</dbReference>
<keyword evidence="12" id="KW-0472">Membrane</keyword>
<keyword evidence="7 13" id="KW-0479">Metal-binding</keyword>
<evidence type="ECO:0000256" key="12">
    <source>
        <dbReference type="ARBA" id="ARBA00023136"/>
    </source>
</evidence>
<evidence type="ECO:0000256" key="10">
    <source>
        <dbReference type="ARBA" id="ARBA00023004"/>
    </source>
</evidence>
<evidence type="ECO:0000313" key="15">
    <source>
        <dbReference type="EMBL" id="CAK5264662.1"/>
    </source>
</evidence>
<dbReference type="GO" id="GO:0004497">
    <property type="term" value="F:monooxygenase activity"/>
    <property type="evidence" value="ECO:0007669"/>
    <property type="project" value="UniProtKB-KW"/>
</dbReference>
<keyword evidence="10 13" id="KW-0408">Iron</keyword>
<dbReference type="SUPFAM" id="SSF48264">
    <property type="entry name" value="Cytochrome P450"/>
    <property type="match status" value="1"/>
</dbReference>
<evidence type="ECO:0000256" key="9">
    <source>
        <dbReference type="ARBA" id="ARBA00023002"/>
    </source>
</evidence>
<keyword evidence="6" id="KW-0812">Transmembrane</keyword>
<reference evidence="15" key="1">
    <citation type="submission" date="2023-11" db="EMBL/GenBank/DDBJ databases">
        <authorList>
            <person name="De Vega J J."/>
            <person name="De Vega J J."/>
        </authorList>
    </citation>
    <scope>NUCLEOTIDE SEQUENCE</scope>
</reference>
<evidence type="ECO:0000256" key="5">
    <source>
        <dbReference type="ARBA" id="ARBA00022617"/>
    </source>
</evidence>
<dbReference type="InterPro" id="IPR002403">
    <property type="entry name" value="Cyt_P450_E_grp-IV"/>
</dbReference>
<comment type="pathway">
    <text evidence="3">Secondary metabolite biosynthesis; terpenoid biosynthesis.</text>
</comment>
<dbReference type="GO" id="GO:0016705">
    <property type="term" value="F:oxidoreductase activity, acting on paired donors, with incorporation or reduction of molecular oxygen"/>
    <property type="evidence" value="ECO:0007669"/>
    <property type="project" value="InterPro"/>
</dbReference>
<dbReference type="Pfam" id="PF00067">
    <property type="entry name" value="p450"/>
    <property type="match status" value="1"/>
</dbReference>
<protein>
    <recommendedName>
        <fullName evidence="17">Cytochrome P450</fullName>
    </recommendedName>
</protein>
<dbReference type="PROSITE" id="PS00086">
    <property type="entry name" value="CYTOCHROME_P450"/>
    <property type="match status" value="1"/>
</dbReference>